<evidence type="ECO:0000256" key="3">
    <source>
        <dbReference type="SAM" id="MobiDB-lite"/>
    </source>
</evidence>
<evidence type="ECO:0000259" key="5">
    <source>
        <dbReference type="PROSITE" id="PS50208"/>
    </source>
</evidence>
<dbReference type="PROSITE" id="PS01122">
    <property type="entry name" value="CASPASE_CYS"/>
    <property type="match status" value="1"/>
</dbReference>
<reference evidence="6" key="1">
    <citation type="submission" date="2019-08" db="EMBL/GenBank/DDBJ databases">
        <title>The improved chromosome-level genome for the pearl oyster Pinctada fucata martensii using PacBio sequencing and Hi-C.</title>
        <authorList>
            <person name="Zheng Z."/>
        </authorList>
    </citation>
    <scope>NUCLEOTIDE SEQUENCE</scope>
    <source>
        <strain evidence="6">ZZ-2019</strain>
        <tissue evidence="6">Adductor muscle</tissue>
    </source>
</reference>
<protein>
    <submittedName>
        <fullName evidence="6">Uncharacterized protein</fullName>
    </submittedName>
</protein>
<dbReference type="PROSITE" id="PS50207">
    <property type="entry name" value="CASPASE_P10"/>
    <property type="match status" value="1"/>
</dbReference>
<dbReference type="GO" id="GO:0004197">
    <property type="term" value="F:cysteine-type endopeptidase activity"/>
    <property type="evidence" value="ECO:0007669"/>
    <property type="project" value="InterPro"/>
</dbReference>
<dbReference type="PRINTS" id="PR00376">
    <property type="entry name" value="IL1BCENZYME"/>
</dbReference>
<dbReference type="SMART" id="SM00115">
    <property type="entry name" value="CASc"/>
    <property type="match status" value="1"/>
</dbReference>
<name>A0AA88XR23_PINIB</name>
<evidence type="ECO:0000259" key="4">
    <source>
        <dbReference type="PROSITE" id="PS50207"/>
    </source>
</evidence>
<organism evidence="6 7">
    <name type="scientific">Pinctada imbricata</name>
    <name type="common">Atlantic pearl-oyster</name>
    <name type="synonym">Pinctada martensii</name>
    <dbReference type="NCBI Taxonomy" id="66713"/>
    <lineage>
        <taxon>Eukaryota</taxon>
        <taxon>Metazoa</taxon>
        <taxon>Spiralia</taxon>
        <taxon>Lophotrochozoa</taxon>
        <taxon>Mollusca</taxon>
        <taxon>Bivalvia</taxon>
        <taxon>Autobranchia</taxon>
        <taxon>Pteriomorphia</taxon>
        <taxon>Pterioida</taxon>
        <taxon>Pterioidea</taxon>
        <taxon>Pteriidae</taxon>
        <taxon>Pinctada</taxon>
    </lineage>
</organism>
<dbReference type="InterPro" id="IPR033139">
    <property type="entry name" value="Caspase_cys_AS"/>
</dbReference>
<feature type="region of interest" description="Disordered" evidence="3">
    <location>
        <begin position="133"/>
        <end position="171"/>
    </location>
</feature>
<comment type="caution">
    <text evidence="6">The sequence shown here is derived from an EMBL/GenBank/DDBJ whole genome shotgun (WGS) entry which is preliminary data.</text>
</comment>
<comment type="similarity">
    <text evidence="1 2">Belongs to the peptidase C14A family.</text>
</comment>
<proteinExistence type="inferred from homology"/>
<feature type="domain" description="Caspase family p10" evidence="4">
    <location>
        <begin position="366"/>
        <end position="421"/>
    </location>
</feature>
<dbReference type="EMBL" id="VSWD01000012">
    <property type="protein sequence ID" value="KAK3085912.1"/>
    <property type="molecule type" value="Genomic_DNA"/>
</dbReference>
<dbReference type="InterPro" id="IPR029030">
    <property type="entry name" value="Caspase-like_dom_sf"/>
</dbReference>
<dbReference type="GO" id="GO:0006508">
    <property type="term" value="P:proteolysis"/>
    <property type="evidence" value="ECO:0007669"/>
    <property type="project" value="InterPro"/>
</dbReference>
<evidence type="ECO:0000256" key="2">
    <source>
        <dbReference type="RuleBase" id="RU003971"/>
    </source>
</evidence>
<evidence type="ECO:0000313" key="6">
    <source>
        <dbReference type="EMBL" id="KAK3085912.1"/>
    </source>
</evidence>
<dbReference type="InterPro" id="IPR052039">
    <property type="entry name" value="Caspase-related_regulators"/>
</dbReference>
<dbReference type="Pfam" id="PF00656">
    <property type="entry name" value="Peptidase_C14"/>
    <property type="match status" value="1"/>
</dbReference>
<dbReference type="PANTHER" id="PTHR22576:SF41">
    <property type="entry name" value="CASPASE 14, APOPTOSIS-RELATED CYSTEINE PEPTIDASE"/>
    <property type="match status" value="1"/>
</dbReference>
<dbReference type="SUPFAM" id="SSF52129">
    <property type="entry name" value="Caspase-like"/>
    <property type="match status" value="1"/>
</dbReference>
<feature type="domain" description="Caspase family p20" evidence="5">
    <location>
        <begin position="184"/>
        <end position="321"/>
    </location>
</feature>
<dbReference type="InterPro" id="IPR015917">
    <property type="entry name" value="Pept_C14A"/>
</dbReference>
<dbReference type="InterPro" id="IPR011600">
    <property type="entry name" value="Pept_C14_caspase"/>
</dbReference>
<dbReference type="InterPro" id="IPR002138">
    <property type="entry name" value="Pept_C14_p10"/>
</dbReference>
<dbReference type="Proteomes" id="UP001186944">
    <property type="component" value="Unassembled WGS sequence"/>
</dbReference>
<evidence type="ECO:0000256" key="1">
    <source>
        <dbReference type="ARBA" id="ARBA00010134"/>
    </source>
</evidence>
<dbReference type="Gene3D" id="3.40.50.1460">
    <property type="match status" value="1"/>
</dbReference>
<gene>
    <name evidence="6" type="ORF">FSP39_010506</name>
</gene>
<dbReference type="PANTHER" id="PTHR22576">
    <property type="entry name" value="MUCOSA ASSOCIATED LYMPHOID TISSUE LYMPHOMA TRANSLOCATION PROTEIN 1/PARACASPASE"/>
    <property type="match status" value="1"/>
</dbReference>
<dbReference type="InterPro" id="IPR001309">
    <property type="entry name" value="Pept_C14_p20"/>
</dbReference>
<dbReference type="PROSITE" id="PS50208">
    <property type="entry name" value="CASPASE_P20"/>
    <property type="match status" value="1"/>
</dbReference>
<accession>A0AA88XR23</accession>
<keyword evidence="7" id="KW-1185">Reference proteome</keyword>
<feature type="compositionally biased region" description="Polar residues" evidence="3">
    <location>
        <begin position="143"/>
        <end position="170"/>
    </location>
</feature>
<evidence type="ECO:0000313" key="7">
    <source>
        <dbReference type="Proteomes" id="UP001186944"/>
    </source>
</evidence>
<dbReference type="AlphaFoldDB" id="A0AA88XR23"/>
<sequence length="421" mass="47997">MSYHPDVFNAHCKLREKITLEYLAPNVSRGLNRQRFRAKARLYLANDVEALAREKPDEIMEALEAKSIVGVGRYEILKEIVRGIDVRMVQDIEETEAEIRRLGGTAVMAVENTESDDPNAMDYTYTCKEQSAVNPMNPRRAPNVNSTHTGPTPVINQPQTSTSPTDNQAPQIPHDFIYRVSPDNRGRALIFNMANVTNNTPLPGYHQDASRLRGLLTRLGFAVDVFDDKRRSQVFNFLRDAQNDNHEDFNAFICCFLTHGDRKKYDRNDMNVHRSNENYIFSADHQEIYIEDIVGMFNAENCPSLNGKPKLFLIQACRGTESTQGLQESPAADHDHRSPEVIPHFADTLLFNSTVQNKMSYVGPGGSRFIQSFCDMLENYHRTLDLMTICTFVCNDVAEKGTDEKQMPEIRSTLRKLCYFR</sequence>